<dbReference type="AlphaFoldDB" id="L0A5J3"/>
<evidence type="ECO:0000256" key="2">
    <source>
        <dbReference type="ARBA" id="ARBA00022801"/>
    </source>
</evidence>
<dbReference type="PROSITE" id="PS00893">
    <property type="entry name" value="NUDIX_BOX"/>
    <property type="match status" value="1"/>
</dbReference>
<dbReference type="Pfam" id="PF00293">
    <property type="entry name" value="NUDIX"/>
    <property type="match status" value="1"/>
</dbReference>
<dbReference type="InterPro" id="IPR020084">
    <property type="entry name" value="NUDIX_hydrolase_CS"/>
</dbReference>
<evidence type="ECO:0000313" key="5">
    <source>
        <dbReference type="EMBL" id="AFZ68457.1"/>
    </source>
</evidence>
<dbReference type="RefSeq" id="WP_015236758.1">
    <property type="nucleotide sequence ID" value="NC_019793.1"/>
</dbReference>
<dbReference type="Proteomes" id="UP000010467">
    <property type="component" value="Chromosome"/>
</dbReference>
<feature type="domain" description="Nudix hydrolase" evidence="4">
    <location>
        <begin position="54"/>
        <end position="183"/>
    </location>
</feature>
<name>L0A5J3_DEIPD</name>
<dbReference type="PATRIC" id="fig|937777.3.peg.3022"/>
<comment type="cofactor">
    <cofactor evidence="1">
        <name>Mg(2+)</name>
        <dbReference type="ChEBI" id="CHEBI:18420"/>
    </cofactor>
</comment>
<organism evidence="5 6">
    <name type="scientific">Deinococcus peraridilitoris (strain DSM 19664 / LMG 22246 / CIP 109416 / KR-200)</name>
    <dbReference type="NCBI Taxonomy" id="937777"/>
    <lineage>
        <taxon>Bacteria</taxon>
        <taxon>Thermotogati</taxon>
        <taxon>Deinococcota</taxon>
        <taxon>Deinococci</taxon>
        <taxon>Deinococcales</taxon>
        <taxon>Deinococcaceae</taxon>
        <taxon>Deinococcus</taxon>
    </lineage>
</organism>
<evidence type="ECO:0000259" key="4">
    <source>
        <dbReference type="PROSITE" id="PS51462"/>
    </source>
</evidence>
<dbReference type="KEGG" id="dpd:Deipe_3006"/>
<dbReference type="Gene3D" id="3.90.79.10">
    <property type="entry name" value="Nucleoside Triphosphate Pyrophosphohydrolase"/>
    <property type="match status" value="1"/>
</dbReference>
<keyword evidence="2 5" id="KW-0378">Hydrolase</keyword>
<dbReference type="InterPro" id="IPR015797">
    <property type="entry name" value="NUDIX_hydrolase-like_dom_sf"/>
</dbReference>
<evidence type="ECO:0000313" key="6">
    <source>
        <dbReference type="Proteomes" id="UP000010467"/>
    </source>
</evidence>
<dbReference type="eggNOG" id="COG0494">
    <property type="taxonomic scope" value="Bacteria"/>
</dbReference>
<sequence length="197" mass="21783">MADTTHHASLEALTPDAEQPWQVQTSRELPFEPLLHLDTVRLHGGGHTSYLYRPRGEKASLVVPITPQGEIVLLQQYRYPLRTTLTEVVAGGVEVGETPLEAAHRELREEVGGVSEEWLALPCFCPQPSFTGQIFYPFIALNVRLLDSAPEESELLSVQTVPLAEAYRRLDAGAIPNAPSALTLFHARGELQRRGLL</sequence>
<dbReference type="InterPro" id="IPR000086">
    <property type="entry name" value="NUDIX_hydrolase_dom"/>
</dbReference>
<dbReference type="OrthoDB" id="9806150at2"/>
<dbReference type="GO" id="GO:0016787">
    <property type="term" value="F:hydrolase activity"/>
    <property type="evidence" value="ECO:0007669"/>
    <property type="project" value="UniProtKB-KW"/>
</dbReference>
<dbReference type="GO" id="GO:0019693">
    <property type="term" value="P:ribose phosphate metabolic process"/>
    <property type="evidence" value="ECO:0007669"/>
    <property type="project" value="TreeGrafter"/>
</dbReference>
<reference evidence="6" key="1">
    <citation type="submission" date="2012-03" db="EMBL/GenBank/DDBJ databases">
        <title>Complete sequence of chromosome of Deinococcus peraridilitoris DSM 19664.</title>
        <authorList>
            <person name="Lucas S."/>
            <person name="Copeland A."/>
            <person name="Lapidus A."/>
            <person name="Glavina del Rio T."/>
            <person name="Dalin E."/>
            <person name="Tice H."/>
            <person name="Bruce D."/>
            <person name="Goodwin L."/>
            <person name="Pitluck S."/>
            <person name="Peters L."/>
            <person name="Mikhailova N."/>
            <person name="Lu M."/>
            <person name="Kyrpides N."/>
            <person name="Mavromatis K."/>
            <person name="Ivanova N."/>
            <person name="Brettin T."/>
            <person name="Detter J.C."/>
            <person name="Han C."/>
            <person name="Larimer F."/>
            <person name="Land M."/>
            <person name="Hauser L."/>
            <person name="Markowitz V."/>
            <person name="Cheng J.-F."/>
            <person name="Hugenholtz P."/>
            <person name="Woyke T."/>
            <person name="Wu D."/>
            <person name="Pukall R."/>
            <person name="Steenblock K."/>
            <person name="Brambilla E."/>
            <person name="Klenk H.-P."/>
            <person name="Eisen J.A."/>
        </authorList>
    </citation>
    <scope>NUCLEOTIDE SEQUENCE [LARGE SCALE GENOMIC DNA]</scope>
    <source>
        <strain evidence="6">DSM 19664 / LMG 22246 / CIP 109416 / KR-200</strain>
    </source>
</reference>
<dbReference type="EMBL" id="CP003382">
    <property type="protein sequence ID" value="AFZ68457.1"/>
    <property type="molecule type" value="Genomic_DNA"/>
</dbReference>
<dbReference type="STRING" id="937777.Deipe_3006"/>
<feature type="region of interest" description="Disordered" evidence="3">
    <location>
        <begin position="1"/>
        <end position="24"/>
    </location>
</feature>
<proteinExistence type="predicted"/>
<protein>
    <submittedName>
        <fullName evidence="5">NTP pyrophosphohydrolase</fullName>
    </submittedName>
</protein>
<dbReference type="SUPFAM" id="SSF55811">
    <property type="entry name" value="Nudix"/>
    <property type="match status" value="1"/>
</dbReference>
<evidence type="ECO:0000256" key="1">
    <source>
        <dbReference type="ARBA" id="ARBA00001946"/>
    </source>
</evidence>
<dbReference type="CDD" id="cd24161">
    <property type="entry name" value="NUDIX_ADPRase_Ndx2"/>
    <property type="match status" value="1"/>
</dbReference>
<dbReference type="PANTHER" id="PTHR11839:SF18">
    <property type="entry name" value="NUDIX HYDROLASE DOMAIN-CONTAINING PROTEIN"/>
    <property type="match status" value="1"/>
</dbReference>
<dbReference type="HOGENOM" id="CLU_062658_5_1_0"/>
<keyword evidence="6" id="KW-1185">Reference proteome</keyword>
<dbReference type="PROSITE" id="PS51462">
    <property type="entry name" value="NUDIX"/>
    <property type="match status" value="1"/>
</dbReference>
<evidence type="ECO:0000256" key="3">
    <source>
        <dbReference type="SAM" id="MobiDB-lite"/>
    </source>
</evidence>
<dbReference type="PANTHER" id="PTHR11839">
    <property type="entry name" value="UDP/ADP-SUGAR PYROPHOSPHATASE"/>
    <property type="match status" value="1"/>
</dbReference>
<accession>L0A5J3</accession>
<gene>
    <name evidence="5" type="ordered locus">Deipe_3006</name>
</gene>
<dbReference type="GO" id="GO:0006753">
    <property type="term" value="P:nucleoside phosphate metabolic process"/>
    <property type="evidence" value="ECO:0007669"/>
    <property type="project" value="TreeGrafter"/>
</dbReference>
<dbReference type="GO" id="GO:0005829">
    <property type="term" value="C:cytosol"/>
    <property type="evidence" value="ECO:0007669"/>
    <property type="project" value="TreeGrafter"/>
</dbReference>